<accession>A0A7J6UPW9</accession>
<evidence type="ECO:0000256" key="1">
    <source>
        <dbReference type="SAM" id="SignalP"/>
    </source>
</evidence>
<proteinExistence type="predicted"/>
<organism evidence="2 3">
    <name type="scientific">Perkinsus olseni</name>
    <name type="common">Perkinsus atlanticus</name>
    <dbReference type="NCBI Taxonomy" id="32597"/>
    <lineage>
        <taxon>Eukaryota</taxon>
        <taxon>Sar</taxon>
        <taxon>Alveolata</taxon>
        <taxon>Perkinsozoa</taxon>
        <taxon>Perkinsea</taxon>
        <taxon>Perkinsida</taxon>
        <taxon>Perkinsidae</taxon>
        <taxon>Perkinsus</taxon>
    </lineage>
</organism>
<dbReference type="Proteomes" id="UP000553632">
    <property type="component" value="Unassembled WGS sequence"/>
</dbReference>
<comment type="caution">
    <text evidence="2">The sequence shown here is derived from an EMBL/GenBank/DDBJ whole genome shotgun (WGS) entry which is preliminary data.</text>
</comment>
<feature type="chain" id="PRO_5029695508" evidence="1">
    <location>
        <begin position="25"/>
        <end position="293"/>
    </location>
</feature>
<gene>
    <name evidence="2" type="ORF">FOZ63_027762</name>
</gene>
<keyword evidence="3" id="KW-1185">Reference proteome</keyword>
<evidence type="ECO:0000313" key="2">
    <source>
        <dbReference type="EMBL" id="KAF4759041.1"/>
    </source>
</evidence>
<dbReference type="AlphaFoldDB" id="A0A7J6UPW9"/>
<protein>
    <submittedName>
        <fullName evidence="2">Uncharacterized protein</fullName>
    </submittedName>
</protein>
<keyword evidence="1" id="KW-0732">Signal</keyword>
<reference evidence="2 3" key="1">
    <citation type="submission" date="2020-04" db="EMBL/GenBank/DDBJ databases">
        <title>Perkinsus olseni comparative genomics.</title>
        <authorList>
            <person name="Bogema D.R."/>
        </authorList>
    </citation>
    <scope>NUCLEOTIDE SEQUENCE [LARGE SCALE GENOMIC DNA]</scope>
    <source>
        <strain evidence="2 3">ATCC PRA-207</strain>
    </source>
</reference>
<feature type="signal peptide" evidence="1">
    <location>
        <begin position="1"/>
        <end position="24"/>
    </location>
</feature>
<feature type="non-terminal residue" evidence="2">
    <location>
        <position position="1"/>
    </location>
</feature>
<name>A0A7J6UPW9_PEROL</name>
<dbReference type="EMBL" id="JABANO010000668">
    <property type="protein sequence ID" value="KAF4759041.1"/>
    <property type="molecule type" value="Genomic_DNA"/>
</dbReference>
<evidence type="ECO:0000313" key="3">
    <source>
        <dbReference type="Proteomes" id="UP000553632"/>
    </source>
</evidence>
<sequence>QMISTNKSIKVALCLALLQPAVDGGVCDVGDSFCKGRFGNVYSCKIRKQSPTEVRYCNFIDDWKTETPCLCEDPNPHKDCKYGDDYCKDAYGVTSRCELYEMSPKEVRKCKFIDWNAESECRCEKALPTTTTTTPEPITGCPNPQGDRFCQWRVDRASKCYPGPAAMSPTDDELARKWTARDLLEPWEREAVESGHRRDPPPRSAVENQYDEVVNSWIATLAEIEREIQLGGIAVLGELKSMDGDLPPLRKGVSEQALCKAHLVRAKFYKLLGEEEKALHEYSSLCARMNGRR</sequence>